<keyword evidence="2" id="KW-0936">Ethylene signaling pathway</keyword>
<reference evidence="11" key="2">
    <citation type="submission" date="2023-04" db="EMBL/GenBank/DDBJ databases">
        <authorList>
            <person name="Bruccoleri R.E."/>
            <person name="Oakeley E.J."/>
            <person name="Faust A.-M."/>
            <person name="Dessus-Babus S."/>
            <person name="Altorfer M."/>
            <person name="Burckhardt D."/>
            <person name="Oertli M."/>
            <person name="Naumann U."/>
            <person name="Petersen F."/>
            <person name="Wong J."/>
        </authorList>
    </citation>
    <scope>NUCLEOTIDE SEQUENCE</scope>
    <source>
        <strain evidence="11">GSM-AAB239-AS_SAM_17_03QT</strain>
        <tissue evidence="11">Leaf</tissue>
    </source>
</reference>
<evidence type="ECO:0000256" key="7">
    <source>
        <dbReference type="ARBA" id="ARBA00023242"/>
    </source>
</evidence>
<dbReference type="GO" id="GO:0009873">
    <property type="term" value="P:ethylene-activated signaling pathway"/>
    <property type="evidence" value="ECO:0007669"/>
    <property type="project" value="UniProtKB-KW"/>
</dbReference>
<evidence type="ECO:0000256" key="4">
    <source>
        <dbReference type="ARBA" id="ARBA00023125"/>
    </source>
</evidence>
<evidence type="ECO:0000256" key="1">
    <source>
        <dbReference type="ARBA" id="ARBA00004123"/>
    </source>
</evidence>
<dbReference type="PANTHER" id="PTHR31657:SF73">
    <property type="entry name" value="OS02G0752800 PROTEIN"/>
    <property type="match status" value="1"/>
</dbReference>
<dbReference type="GO" id="GO:0003700">
    <property type="term" value="F:DNA-binding transcription factor activity"/>
    <property type="evidence" value="ECO:0007669"/>
    <property type="project" value="InterPro"/>
</dbReference>
<dbReference type="InterPro" id="IPR051758">
    <property type="entry name" value="ERF/AP2-like"/>
</dbReference>
<keyword evidence="7" id="KW-0539">Nucleus</keyword>
<dbReference type="SUPFAM" id="SSF54171">
    <property type="entry name" value="DNA-binding domain"/>
    <property type="match status" value="1"/>
</dbReference>
<feature type="region of interest" description="Disordered" evidence="9">
    <location>
        <begin position="111"/>
        <end position="132"/>
    </location>
</feature>
<keyword evidence="12" id="KW-1185">Reference proteome</keyword>
<feature type="domain" description="AP2/ERF" evidence="10">
    <location>
        <begin position="132"/>
        <end position="189"/>
    </location>
</feature>
<proteinExistence type="inferred from homology"/>
<dbReference type="PRINTS" id="PR00367">
    <property type="entry name" value="ETHRSPELEMNT"/>
</dbReference>
<dbReference type="PROSITE" id="PS51032">
    <property type="entry name" value="AP2_ERF"/>
    <property type="match status" value="1"/>
</dbReference>
<evidence type="ECO:0000259" key="10">
    <source>
        <dbReference type="PROSITE" id="PS51032"/>
    </source>
</evidence>
<feature type="compositionally biased region" description="Low complexity" evidence="9">
    <location>
        <begin position="236"/>
        <end position="260"/>
    </location>
</feature>
<gene>
    <name evidence="11" type="ORF">M6B38_296850</name>
</gene>
<dbReference type="PANTHER" id="PTHR31657">
    <property type="entry name" value="ETHYLENE-RESPONSIVE TRANSCRIPTION FACTOR ERF061"/>
    <property type="match status" value="1"/>
</dbReference>
<evidence type="ECO:0000256" key="8">
    <source>
        <dbReference type="ARBA" id="ARBA00024343"/>
    </source>
</evidence>
<dbReference type="InterPro" id="IPR016177">
    <property type="entry name" value="DNA-bd_dom_sf"/>
</dbReference>
<keyword evidence="3" id="KW-0805">Transcription regulation</keyword>
<keyword evidence="6" id="KW-0804">Transcription</keyword>
<evidence type="ECO:0000256" key="9">
    <source>
        <dbReference type="SAM" id="MobiDB-lite"/>
    </source>
</evidence>
<feature type="compositionally biased region" description="Low complexity" evidence="9">
    <location>
        <begin position="269"/>
        <end position="278"/>
    </location>
</feature>
<dbReference type="SUPFAM" id="SSF81995">
    <property type="entry name" value="beta-sandwich domain of Sec23/24"/>
    <property type="match status" value="1"/>
</dbReference>
<comment type="similarity">
    <text evidence="8">Belongs to the AP2/ERF transcription factor family. ERF subfamily.</text>
</comment>
<protein>
    <submittedName>
        <fullName evidence="11">Ethylene-responsive transcription factor RAP2-4-like</fullName>
    </submittedName>
</protein>
<dbReference type="InterPro" id="IPR036955">
    <property type="entry name" value="AP2/ERF_dom_sf"/>
</dbReference>
<evidence type="ECO:0000256" key="6">
    <source>
        <dbReference type="ARBA" id="ARBA00023163"/>
    </source>
</evidence>
<reference evidence="11" key="1">
    <citation type="journal article" date="2023" name="GigaByte">
        <title>Genome assembly of the bearded iris, Iris pallida Lam.</title>
        <authorList>
            <person name="Bruccoleri R.E."/>
            <person name="Oakeley E.J."/>
            <person name="Faust A.M.E."/>
            <person name="Altorfer M."/>
            <person name="Dessus-Babus S."/>
            <person name="Burckhardt D."/>
            <person name="Oertli M."/>
            <person name="Naumann U."/>
            <person name="Petersen F."/>
            <person name="Wong J."/>
        </authorList>
    </citation>
    <scope>NUCLEOTIDE SEQUENCE</scope>
    <source>
        <strain evidence="11">GSM-AAB239-AS_SAM_17_03QT</strain>
    </source>
</reference>
<dbReference type="EMBL" id="JANAVB010007199">
    <property type="protein sequence ID" value="KAJ6843483.1"/>
    <property type="molecule type" value="Genomic_DNA"/>
</dbReference>
<name>A0AAX6HRZ8_IRIPA</name>
<evidence type="ECO:0000313" key="11">
    <source>
        <dbReference type="EMBL" id="KAJ6843483.1"/>
    </source>
</evidence>
<keyword evidence="4" id="KW-0238">DNA-binding</keyword>
<accession>A0AAX6HRZ8</accession>
<dbReference type="CDD" id="cd00018">
    <property type="entry name" value="AP2"/>
    <property type="match status" value="1"/>
</dbReference>
<sequence>MATAIGMYSHSSSQELMEALEPFMIKGATPCNSTSSPCSTLSFDSYSPLPSFCYQQPQFFPDLNQLGPVGLTQLNPVQIQQIQINMQQQQQQQLLQHEQVAVARALQSRNPSLGLRSQPMKPPPSSSKPAKLYRGVRQRHWGKWVAEIRLPKNRTRLWLGTFDTAEEAALAYDRAAYKLRGDYARLNFPDLKHTAAAARSALHSSVDAKLDAICEGLLQQSAAAPAAPKGKRNAKSTAAAPPSSPSSCSSTSTTTTSSSSGNEKENDHNNNNNNNNNNLKSNSPVASEMESLDFSEVPWDEAESFHLKKYPSWEIDWEAILS</sequence>
<dbReference type="SMART" id="SM00380">
    <property type="entry name" value="AP2"/>
    <property type="match status" value="1"/>
</dbReference>
<comment type="subcellular location">
    <subcellularLocation>
        <location evidence="1">Nucleus</location>
    </subcellularLocation>
</comment>
<dbReference type="AlphaFoldDB" id="A0AAX6HRZ8"/>
<feature type="region of interest" description="Disordered" evidence="9">
    <location>
        <begin position="223"/>
        <end position="295"/>
    </location>
</feature>
<dbReference type="FunFam" id="3.30.730.10:FF:000001">
    <property type="entry name" value="Ethylene-responsive transcription factor 2"/>
    <property type="match status" value="1"/>
</dbReference>
<organism evidence="11 12">
    <name type="scientific">Iris pallida</name>
    <name type="common">Sweet iris</name>
    <dbReference type="NCBI Taxonomy" id="29817"/>
    <lineage>
        <taxon>Eukaryota</taxon>
        <taxon>Viridiplantae</taxon>
        <taxon>Streptophyta</taxon>
        <taxon>Embryophyta</taxon>
        <taxon>Tracheophyta</taxon>
        <taxon>Spermatophyta</taxon>
        <taxon>Magnoliopsida</taxon>
        <taxon>Liliopsida</taxon>
        <taxon>Asparagales</taxon>
        <taxon>Iridaceae</taxon>
        <taxon>Iridoideae</taxon>
        <taxon>Irideae</taxon>
        <taxon>Iris</taxon>
    </lineage>
</organism>
<dbReference type="Gene3D" id="3.30.730.10">
    <property type="entry name" value="AP2/ERF domain"/>
    <property type="match status" value="1"/>
</dbReference>
<evidence type="ECO:0000256" key="5">
    <source>
        <dbReference type="ARBA" id="ARBA00023159"/>
    </source>
</evidence>
<dbReference type="GO" id="GO:0005634">
    <property type="term" value="C:nucleus"/>
    <property type="evidence" value="ECO:0007669"/>
    <property type="project" value="UniProtKB-SubCell"/>
</dbReference>
<dbReference type="InterPro" id="IPR001471">
    <property type="entry name" value="AP2/ERF_dom"/>
</dbReference>
<keyword evidence="5" id="KW-0010">Activator</keyword>
<evidence type="ECO:0000313" key="12">
    <source>
        <dbReference type="Proteomes" id="UP001140949"/>
    </source>
</evidence>
<evidence type="ECO:0000256" key="3">
    <source>
        <dbReference type="ARBA" id="ARBA00023015"/>
    </source>
</evidence>
<comment type="caution">
    <text evidence="11">The sequence shown here is derived from an EMBL/GenBank/DDBJ whole genome shotgun (WGS) entry which is preliminary data.</text>
</comment>
<dbReference type="Pfam" id="PF00847">
    <property type="entry name" value="AP2"/>
    <property type="match status" value="1"/>
</dbReference>
<dbReference type="Proteomes" id="UP001140949">
    <property type="component" value="Unassembled WGS sequence"/>
</dbReference>
<evidence type="ECO:0000256" key="2">
    <source>
        <dbReference type="ARBA" id="ARBA00022745"/>
    </source>
</evidence>
<dbReference type="GO" id="GO:0000976">
    <property type="term" value="F:transcription cis-regulatory region binding"/>
    <property type="evidence" value="ECO:0007669"/>
    <property type="project" value="UniProtKB-ARBA"/>
</dbReference>